<evidence type="ECO:0000313" key="2">
    <source>
        <dbReference type="EMBL" id="KAG2986793.1"/>
    </source>
</evidence>
<dbReference type="VEuPathDB" id="FungiDB:PC110_g11327"/>
<evidence type="ECO:0000313" key="5">
    <source>
        <dbReference type="Proteomes" id="UP000251314"/>
    </source>
</evidence>
<feature type="compositionally biased region" description="Acidic residues" evidence="1">
    <location>
        <begin position="247"/>
        <end position="261"/>
    </location>
</feature>
<name>A0A329S6F5_9STRA</name>
<reference evidence="2" key="2">
    <citation type="submission" date="2018-10" db="EMBL/GenBank/DDBJ databases">
        <title>Effector identification in a new, highly contiguous assembly of the strawberry crown rot pathogen Phytophthora cactorum.</title>
        <authorList>
            <person name="Armitage A.D."/>
            <person name="Nellist C.F."/>
            <person name="Bates H."/>
            <person name="Vickerstaff R.J."/>
            <person name="Harrison R.J."/>
        </authorList>
    </citation>
    <scope>NUCLEOTIDE SEQUENCE</scope>
    <source>
        <strain evidence="2">P415</strain>
        <strain evidence="3">P421</strain>
    </source>
</reference>
<feature type="compositionally biased region" description="Acidic residues" evidence="1">
    <location>
        <begin position="269"/>
        <end position="287"/>
    </location>
</feature>
<dbReference type="EMBL" id="MJFZ01000282">
    <property type="protein sequence ID" value="RAW32335.1"/>
    <property type="molecule type" value="Genomic_DNA"/>
</dbReference>
<gene>
    <name evidence="4" type="ORF">PC110_g11327</name>
    <name evidence="2" type="ORF">PC118_g7635</name>
    <name evidence="3" type="ORF">PC129_g21484</name>
</gene>
<dbReference type="EMBL" id="RCML01000185">
    <property type="protein sequence ID" value="KAG2986793.1"/>
    <property type="molecule type" value="Genomic_DNA"/>
</dbReference>
<protein>
    <submittedName>
        <fullName evidence="4">Uncharacterized protein</fullName>
    </submittedName>
</protein>
<organism evidence="4 5">
    <name type="scientific">Phytophthora cactorum</name>
    <dbReference type="NCBI Taxonomy" id="29920"/>
    <lineage>
        <taxon>Eukaryota</taxon>
        <taxon>Sar</taxon>
        <taxon>Stramenopiles</taxon>
        <taxon>Oomycota</taxon>
        <taxon>Peronosporomycetes</taxon>
        <taxon>Peronosporales</taxon>
        <taxon>Peronosporaceae</taxon>
        <taxon>Phytophthora</taxon>
    </lineage>
</organism>
<feature type="compositionally biased region" description="Low complexity" evidence="1">
    <location>
        <begin position="200"/>
        <end position="219"/>
    </location>
</feature>
<dbReference type="EMBL" id="RCMV01001733">
    <property type="protein sequence ID" value="KAG3207304.1"/>
    <property type="molecule type" value="Genomic_DNA"/>
</dbReference>
<feature type="compositionally biased region" description="Basic residues" evidence="1">
    <location>
        <begin position="74"/>
        <end position="84"/>
    </location>
</feature>
<feature type="compositionally biased region" description="Low complexity" evidence="1">
    <location>
        <begin position="85"/>
        <end position="94"/>
    </location>
</feature>
<reference evidence="4 5" key="1">
    <citation type="submission" date="2018-01" db="EMBL/GenBank/DDBJ databases">
        <title>Draft genome of the strawberry crown rot pathogen Phytophthora cactorum.</title>
        <authorList>
            <person name="Armitage A.D."/>
            <person name="Lysoe E."/>
            <person name="Nellist C.F."/>
            <person name="Harrison R.J."/>
            <person name="Brurberg M.B."/>
        </authorList>
    </citation>
    <scope>NUCLEOTIDE SEQUENCE [LARGE SCALE GENOMIC DNA]</scope>
    <source>
        <strain evidence="4 5">10300</strain>
    </source>
</reference>
<feature type="compositionally biased region" description="Acidic residues" evidence="1">
    <location>
        <begin position="183"/>
        <end position="193"/>
    </location>
</feature>
<proteinExistence type="predicted"/>
<dbReference type="AlphaFoldDB" id="A0A329S6F5"/>
<evidence type="ECO:0000313" key="3">
    <source>
        <dbReference type="EMBL" id="KAG3207304.1"/>
    </source>
</evidence>
<dbReference type="Proteomes" id="UP000760860">
    <property type="component" value="Unassembled WGS sequence"/>
</dbReference>
<sequence>MVGPVDKPPRKKLMARQRQLCLEVLRRERRVRQERRVRREEAKAEINEEKAQKTTGVPVKKKMAKETVTEGKKAAAKAKKRAAKAKQTTAAAKKTVAKEEKDMDPEAIETSSVLSTSDGEEVESVLTNMVTAVERTTGAATPTRIPDAGTGAVRPVSLASRGGTRNQVAVSNPRKRRCGILQDDNDDDDSSFSDEERSDAPAVAPDAPTAEPDTPVAAPQASACVVDGDPNLMAEGAEECTRLKLDEDPDLQEEPEDDDDASNGCDVAGDWDSDWDVGSPTDEDLDSIPEELPDSIWSRVAKNKGALSAIRISGREYDTTKFGPSPTYKDLYGDAFGPSDSVMEVGDDPLALLFYFMPPKL</sequence>
<evidence type="ECO:0000313" key="4">
    <source>
        <dbReference type="EMBL" id="RAW32335.1"/>
    </source>
</evidence>
<accession>A0A329S6F5</accession>
<comment type="caution">
    <text evidence="4">The sequence shown here is derived from an EMBL/GenBank/DDBJ whole genome shotgun (WGS) entry which is preliminary data.</text>
</comment>
<dbReference type="Proteomes" id="UP000251314">
    <property type="component" value="Unassembled WGS sequence"/>
</dbReference>
<feature type="region of interest" description="Disordered" evidence="1">
    <location>
        <begin position="45"/>
        <end position="287"/>
    </location>
</feature>
<evidence type="ECO:0000256" key="1">
    <source>
        <dbReference type="SAM" id="MobiDB-lite"/>
    </source>
</evidence>
<dbReference type="Proteomes" id="UP000697107">
    <property type="component" value="Unassembled WGS sequence"/>
</dbReference>
<keyword evidence="5" id="KW-1185">Reference proteome</keyword>
<feature type="compositionally biased region" description="Basic and acidic residues" evidence="1">
    <location>
        <begin position="64"/>
        <end position="73"/>
    </location>
</feature>
<dbReference type="OrthoDB" id="126874at2759"/>